<dbReference type="InterPro" id="IPR001789">
    <property type="entry name" value="Sig_transdc_resp-reg_receiver"/>
</dbReference>
<dbReference type="InterPro" id="IPR021800">
    <property type="entry name" value="DUF3369"/>
</dbReference>
<dbReference type="PROSITE" id="PS51832">
    <property type="entry name" value="HD_GYP"/>
    <property type="match status" value="1"/>
</dbReference>
<dbReference type="PANTHER" id="PTHR45228">
    <property type="entry name" value="CYCLIC DI-GMP PHOSPHODIESTERASE TM_0186-RELATED"/>
    <property type="match status" value="1"/>
</dbReference>
<accession>A0A6M4MEE9</accession>
<dbReference type="Pfam" id="PF11849">
    <property type="entry name" value="DUF3369"/>
    <property type="match status" value="1"/>
</dbReference>
<dbReference type="Pfam" id="PF13487">
    <property type="entry name" value="HD_5"/>
    <property type="match status" value="1"/>
</dbReference>
<reference evidence="5" key="1">
    <citation type="submission" date="2014-12" db="EMBL/GenBank/DDBJ databases">
        <title>Complete genome sequence of a multi-drug resistant Klebsiella pneumoniae.</title>
        <authorList>
            <person name="Hua X."/>
            <person name="Chen Q."/>
            <person name="Li X."/>
            <person name="Feng Y."/>
            <person name="Ruan Z."/>
            <person name="Yu Y."/>
        </authorList>
    </citation>
    <scope>NUCLEOTIDE SEQUENCE [LARGE SCALE GENOMIC DNA]</scope>
    <source>
        <strain evidence="5">5.12</strain>
    </source>
</reference>
<reference evidence="4 5" key="2">
    <citation type="submission" date="2020-04" db="EMBL/GenBank/DDBJ databases">
        <title>Complete genome sequence of Alteromonas pelagimontana 5.12T.</title>
        <authorList>
            <person name="Sinha R.K."/>
            <person name="Krishnan K.P."/>
            <person name="Kurian J.P."/>
        </authorList>
    </citation>
    <scope>NUCLEOTIDE SEQUENCE [LARGE SCALE GENOMIC DNA]</scope>
    <source>
        <strain evidence="4 5">5.12</strain>
    </source>
</reference>
<evidence type="ECO:0000313" key="4">
    <source>
        <dbReference type="EMBL" id="QJR81479.1"/>
    </source>
</evidence>
<dbReference type="SUPFAM" id="SSF52172">
    <property type="entry name" value="CheY-like"/>
    <property type="match status" value="1"/>
</dbReference>
<name>A0A6M4MEE9_9ALTE</name>
<dbReference type="KEGG" id="apel:CA267_012150"/>
<dbReference type="InterPro" id="IPR011006">
    <property type="entry name" value="CheY-like_superfamily"/>
</dbReference>
<dbReference type="GO" id="GO:0008081">
    <property type="term" value="F:phosphoric diester hydrolase activity"/>
    <property type="evidence" value="ECO:0007669"/>
    <property type="project" value="UniProtKB-ARBA"/>
</dbReference>
<organism evidence="4 5">
    <name type="scientific">Alteromonas pelagimontana</name>
    <dbReference type="NCBI Taxonomy" id="1858656"/>
    <lineage>
        <taxon>Bacteria</taxon>
        <taxon>Pseudomonadati</taxon>
        <taxon>Pseudomonadota</taxon>
        <taxon>Gammaproteobacteria</taxon>
        <taxon>Alteromonadales</taxon>
        <taxon>Alteromonadaceae</taxon>
        <taxon>Alteromonas/Salinimonas group</taxon>
        <taxon>Alteromonas</taxon>
    </lineage>
</organism>
<feature type="domain" description="HD-GYP" evidence="3">
    <location>
        <begin position="317"/>
        <end position="514"/>
    </location>
</feature>
<dbReference type="InterPro" id="IPR052020">
    <property type="entry name" value="Cyclic_di-GMP/3'3'-cGAMP_PDE"/>
</dbReference>
<dbReference type="Gene3D" id="1.10.3210.10">
    <property type="entry name" value="Hypothetical protein af1432"/>
    <property type="match status" value="1"/>
</dbReference>
<feature type="domain" description="Response regulatory" evidence="2">
    <location>
        <begin position="25"/>
        <end position="151"/>
    </location>
</feature>
<dbReference type="PANTHER" id="PTHR45228:SF9">
    <property type="entry name" value="3'3'-CGAMP-SPECIFIC PHOSPHODIESTERASE 2"/>
    <property type="match status" value="1"/>
</dbReference>
<proteinExistence type="predicted"/>
<dbReference type="EMBL" id="CP052766">
    <property type="protein sequence ID" value="QJR81479.1"/>
    <property type="molecule type" value="Genomic_DNA"/>
</dbReference>
<dbReference type="AlphaFoldDB" id="A0A6M4MEE9"/>
<dbReference type="GO" id="GO:0000160">
    <property type="term" value="P:phosphorelay signal transduction system"/>
    <property type="evidence" value="ECO:0007669"/>
    <property type="project" value="InterPro"/>
</dbReference>
<evidence type="ECO:0000259" key="2">
    <source>
        <dbReference type="PROSITE" id="PS50110"/>
    </source>
</evidence>
<dbReference type="InterPro" id="IPR003607">
    <property type="entry name" value="HD/PDEase_dom"/>
</dbReference>
<keyword evidence="5" id="KW-1185">Reference proteome</keyword>
<keyword evidence="1" id="KW-0597">Phosphoprotein</keyword>
<dbReference type="OrthoDB" id="9787688at2"/>
<protein>
    <submittedName>
        <fullName evidence="4">DUF3369 domain-containing protein</fullName>
    </submittedName>
</protein>
<feature type="modified residue" description="4-aspartylphosphate" evidence="1">
    <location>
        <position position="82"/>
    </location>
</feature>
<evidence type="ECO:0000259" key="3">
    <source>
        <dbReference type="PROSITE" id="PS51832"/>
    </source>
</evidence>
<evidence type="ECO:0000256" key="1">
    <source>
        <dbReference type="PROSITE-ProRule" id="PRU00169"/>
    </source>
</evidence>
<dbReference type="Proteomes" id="UP000219285">
    <property type="component" value="Chromosome"/>
</dbReference>
<dbReference type="SUPFAM" id="SSF109604">
    <property type="entry name" value="HD-domain/PDEase-like"/>
    <property type="match status" value="1"/>
</dbReference>
<dbReference type="SMART" id="SM00471">
    <property type="entry name" value="HDc"/>
    <property type="match status" value="1"/>
</dbReference>
<sequence length="518" mass="58665">MLDDELVFASDEITDSVLAPDAYWRLLVVDDEVEVHHVTRLVLQDFIFDGRALAIEFASSAHEAREILAKDTEQEIAVAMIDVVMESAHAGLDLIRWTRDELKNHTIRIILRTGQPGEAPEENVIRDYDINDYKNKTELTALRLKTTVFAALRGYRDIRLIQRHQIGLEKIIGATSQFIECDSLTEFASTILKHISVILNIKSSHIICCAVAKEVGKNKPTRIKVLAETSNVDNSTDRRSNPLTRAIEQRIAVALEQKSTIHEKDYFVGYFTTKRGTENILYVEDGKPLDAVQHHLLDFFANNIAVAHENLKLRVEIKESQKELSYLIGEAVEMRSKETGSHVKRVAYLSYCLAKLYGLSEEEAELIKLASPLHDVGKVGIPDHILNKPGKHDEEERNAMQTHARIGFDMLAKSDNPILKLGAHIAHEHHENWDGSGYPRGLAGYDIHVAGRISAVADVFDALGSKRCYKNSWEEADILAYFEQEKGKKFEPKLVELLLDNLEEFLIVRRRYPDPVCE</sequence>
<dbReference type="InterPro" id="IPR037522">
    <property type="entry name" value="HD_GYP_dom"/>
</dbReference>
<dbReference type="Gene3D" id="3.40.50.2300">
    <property type="match status" value="1"/>
</dbReference>
<gene>
    <name evidence="4" type="ORF">CA267_012150</name>
</gene>
<dbReference type="RefSeq" id="WP_075607223.1">
    <property type="nucleotide sequence ID" value="NZ_CP052766.1"/>
</dbReference>
<dbReference type="PROSITE" id="PS50110">
    <property type="entry name" value="RESPONSE_REGULATORY"/>
    <property type="match status" value="1"/>
</dbReference>
<evidence type="ECO:0000313" key="5">
    <source>
        <dbReference type="Proteomes" id="UP000219285"/>
    </source>
</evidence>
<dbReference type="CDD" id="cd00077">
    <property type="entry name" value="HDc"/>
    <property type="match status" value="1"/>
</dbReference>